<organism evidence="2 4">
    <name type="scientific">Aquisalinus luteolus</name>
    <dbReference type="NCBI Taxonomy" id="1566827"/>
    <lineage>
        <taxon>Bacteria</taxon>
        <taxon>Pseudomonadati</taxon>
        <taxon>Pseudomonadota</taxon>
        <taxon>Alphaproteobacteria</taxon>
        <taxon>Parvularculales</taxon>
        <taxon>Parvularculaceae</taxon>
        <taxon>Aquisalinus</taxon>
    </lineage>
</organism>
<dbReference type="EMBL" id="BMGZ01000002">
    <property type="protein sequence ID" value="GGH98730.1"/>
    <property type="molecule type" value="Genomic_DNA"/>
</dbReference>
<protein>
    <submittedName>
        <fullName evidence="2">Uncharacterized protein</fullName>
    </submittedName>
</protein>
<keyword evidence="1" id="KW-1133">Transmembrane helix</keyword>
<sequence>MALFDPDDPIDWQKTRQLGKVRFMILLALAWGWVTAIITTVLLCAWQAMSEGFSFPDLFFRLAVTMLVFPLVGLWFSHSIWRRAERNFLSSTPEN</sequence>
<evidence type="ECO:0000313" key="4">
    <source>
        <dbReference type="Proteomes" id="UP000621856"/>
    </source>
</evidence>
<feature type="transmembrane region" description="Helical" evidence="1">
    <location>
        <begin position="23"/>
        <end position="46"/>
    </location>
</feature>
<evidence type="ECO:0000313" key="2">
    <source>
        <dbReference type="EMBL" id="GGH98730.1"/>
    </source>
</evidence>
<proteinExistence type="predicted"/>
<evidence type="ECO:0000256" key="1">
    <source>
        <dbReference type="SAM" id="Phobius"/>
    </source>
</evidence>
<dbReference type="Proteomes" id="UP000818603">
    <property type="component" value="Unassembled WGS sequence"/>
</dbReference>
<keyword evidence="1" id="KW-0472">Membrane</keyword>
<reference evidence="3 5" key="2">
    <citation type="submission" date="2020-02" db="EMBL/GenBank/DDBJ databases">
        <title>Genome sequence of Parvularcula flava strain NH6-79.</title>
        <authorList>
            <person name="Abdul Karim M.H."/>
            <person name="Lam M.Q."/>
            <person name="Chen S.J."/>
            <person name="Yahya A."/>
            <person name="Shahir S."/>
            <person name="Shamsir M.S."/>
            <person name="Chong C.S."/>
        </authorList>
    </citation>
    <scope>NUCLEOTIDE SEQUENCE [LARGE SCALE GENOMIC DNA]</scope>
    <source>
        <strain evidence="3 5">NH6-79</strain>
    </source>
</reference>
<keyword evidence="1" id="KW-0812">Transmembrane</keyword>
<accession>A0A8J3A924</accession>
<name>A0A8J3A924_9PROT</name>
<comment type="caution">
    <text evidence="2">The sequence shown here is derived from an EMBL/GenBank/DDBJ whole genome shotgun (WGS) entry which is preliminary data.</text>
</comment>
<evidence type="ECO:0000313" key="5">
    <source>
        <dbReference type="Proteomes" id="UP000818603"/>
    </source>
</evidence>
<dbReference type="Proteomes" id="UP000621856">
    <property type="component" value="Unassembled WGS sequence"/>
</dbReference>
<reference evidence="2" key="1">
    <citation type="journal article" date="2014" name="Int. J. Syst. Evol. Microbiol.">
        <title>Complete genome sequence of Corynebacterium casei LMG S-19264T (=DSM 44701T), isolated from a smear-ripened cheese.</title>
        <authorList>
            <consortium name="US DOE Joint Genome Institute (JGI-PGF)"/>
            <person name="Walter F."/>
            <person name="Albersmeier A."/>
            <person name="Kalinowski J."/>
            <person name="Ruckert C."/>
        </authorList>
    </citation>
    <scope>NUCLEOTIDE SEQUENCE</scope>
    <source>
        <strain evidence="2">CGMCC 1.14984</strain>
    </source>
</reference>
<dbReference type="EMBL" id="VCJR02000002">
    <property type="protein sequence ID" value="NHK28522.1"/>
    <property type="molecule type" value="Genomic_DNA"/>
</dbReference>
<reference evidence="2" key="3">
    <citation type="submission" date="2020-09" db="EMBL/GenBank/DDBJ databases">
        <authorList>
            <person name="Sun Q."/>
            <person name="Zhou Y."/>
        </authorList>
    </citation>
    <scope>NUCLEOTIDE SEQUENCE</scope>
    <source>
        <strain evidence="2">CGMCC 1.14984</strain>
    </source>
</reference>
<keyword evidence="5" id="KW-1185">Reference proteome</keyword>
<feature type="transmembrane region" description="Helical" evidence="1">
    <location>
        <begin position="58"/>
        <end position="76"/>
    </location>
</feature>
<evidence type="ECO:0000313" key="3">
    <source>
        <dbReference type="EMBL" id="NHK28522.1"/>
    </source>
</evidence>
<dbReference type="RefSeq" id="WP_155140591.1">
    <property type="nucleotide sequence ID" value="NZ_BMGZ01000002.1"/>
</dbReference>
<dbReference type="AlphaFoldDB" id="A0A8J3A924"/>
<gene>
    <name evidence="3" type="ORF">FF098_011445</name>
    <name evidence="2" type="ORF">GCM10011355_23010</name>
</gene>